<reference evidence="3 4" key="1">
    <citation type="journal article" date="2024" name="Commun. Biol.">
        <title>Comparative genomic analysis of thermophilic fungi reveals convergent evolutionary adaptations and gene losses.</title>
        <authorList>
            <person name="Steindorff A.S."/>
            <person name="Aguilar-Pontes M.V."/>
            <person name="Robinson A.J."/>
            <person name="Andreopoulos B."/>
            <person name="LaButti K."/>
            <person name="Kuo A."/>
            <person name="Mondo S."/>
            <person name="Riley R."/>
            <person name="Otillar R."/>
            <person name="Haridas S."/>
            <person name="Lipzen A."/>
            <person name="Grimwood J."/>
            <person name="Schmutz J."/>
            <person name="Clum A."/>
            <person name="Reid I.D."/>
            <person name="Moisan M.C."/>
            <person name="Butler G."/>
            <person name="Nguyen T.T.M."/>
            <person name="Dewar K."/>
            <person name="Conant G."/>
            <person name="Drula E."/>
            <person name="Henrissat B."/>
            <person name="Hansel C."/>
            <person name="Singer S."/>
            <person name="Hutchinson M.I."/>
            <person name="de Vries R.P."/>
            <person name="Natvig D.O."/>
            <person name="Powell A.J."/>
            <person name="Tsang A."/>
            <person name="Grigoriev I.V."/>
        </authorList>
    </citation>
    <scope>NUCLEOTIDE SEQUENCE [LARGE SCALE GENOMIC DNA]</scope>
    <source>
        <strain evidence="3 4">ATCC 24622</strain>
    </source>
</reference>
<comment type="caution">
    <text evidence="3">The sequence shown here is derived from an EMBL/GenBank/DDBJ whole genome shotgun (WGS) entry which is preliminary data.</text>
</comment>
<protein>
    <recommendedName>
        <fullName evidence="5">Single-stranded DNA-binding protein</fullName>
    </recommendedName>
</protein>
<organism evidence="3 4">
    <name type="scientific">Phialemonium thermophilum</name>
    <dbReference type="NCBI Taxonomy" id="223376"/>
    <lineage>
        <taxon>Eukaryota</taxon>
        <taxon>Fungi</taxon>
        <taxon>Dikarya</taxon>
        <taxon>Ascomycota</taxon>
        <taxon>Pezizomycotina</taxon>
        <taxon>Sordariomycetes</taxon>
        <taxon>Sordariomycetidae</taxon>
        <taxon>Cephalothecales</taxon>
        <taxon>Cephalothecaceae</taxon>
        <taxon>Phialemonium</taxon>
    </lineage>
</organism>
<proteinExistence type="predicted"/>
<dbReference type="PANTHER" id="PTHR10302">
    <property type="entry name" value="SINGLE-STRANDED DNA-BINDING PROTEIN"/>
    <property type="match status" value="1"/>
</dbReference>
<evidence type="ECO:0008006" key="5">
    <source>
        <dbReference type="Google" id="ProtNLM"/>
    </source>
</evidence>
<keyword evidence="4" id="KW-1185">Reference proteome</keyword>
<gene>
    <name evidence="3" type="ORF">VTK73DRAFT_8700</name>
</gene>
<dbReference type="InterPro" id="IPR012340">
    <property type="entry name" value="NA-bd_OB-fold"/>
</dbReference>
<keyword evidence="1 2" id="KW-0238">DNA-binding</keyword>
<evidence type="ECO:0000256" key="2">
    <source>
        <dbReference type="PROSITE-ProRule" id="PRU00252"/>
    </source>
</evidence>
<accession>A0ABR3W786</accession>
<dbReference type="Pfam" id="PF00436">
    <property type="entry name" value="SSB"/>
    <property type="match status" value="1"/>
</dbReference>
<dbReference type="Gene3D" id="2.40.50.140">
    <property type="entry name" value="Nucleic acid-binding proteins"/>
    <property type="match status" value="1"/>
</dbReference>
<sequence>MSAFLRTATTTAGRPGCRAFSSSAARRLARITIVGRLADSPELVATSTGREILRYTLASNSGPSDNRQTSWFRVTSFVNEGPRRDFIQGLAKGSLVYVEGDVSINTYNDSEGNKKTSINITERALEALSRPHSSGSGEGSE</sequence>
<name>A0ABR3W786_9PEZI</name>
<dbReference type="CDD" id="cd04496">
    <property type="entry name" value="SSB_OBF"/>
    <property type="match status" value="1"/>
</dbReference>
<evidence type="ECO:0000313" key="4">
    <source>
        <dbReference type="Proteomes" id="UP001586593"/>
    </source>
</evidence>
<dbReference type="InterPro" id="IPR000424">
    <property type="entry name" value="Primosome_PriB/ssb"/>
</dbReference>
<dbReference type="NCBIfam" id="TIGR00621">
    <property type="entry name" value="ssb"/>
    <property type="match status" value="1"/>
</dbReference>
<dbReference type="InterPro" id="IPR011344">
    <property type="entry name" value="ssDNA-bd"/>
</dbReference>
<dbReference type="PANTHER" id="PTHR10302:SF0">
    <property type="entry name" value="SINGLE-STRANDED DNA-BINDING PROTEIN, MITOCHONDRIAL"/>
    <property type="match status" value="1"/>
</dbReference>
<evidence type="ECO:0000313" key="3">
    <source>
        <dbReference type="EMBL" id="KAL1854794.1"/>
    </source>
</evidence>
<dbReference type="Proteomes" id="UP001586593">
    <property type="component" value="Unassembled WGS sequence"/>
</dbReference>
<evidence type="ECO:0000256" key="1">
    <source>
        <dbReference type="ARBA" id="ARBA00023125"/>
    </source>
</evidence>
<dbReference type="PROSITE" id="PS50935">
    <property type="entry name" value="SSB"/>
    <property type="match status" value="1"/>
</dbReference>
<dbReference type="SUPFAM" id="SSF50249">
    <property type="entry name" value="Nucleic acid-binding proteins"/>
    <property type="match status" value="1"/>
</dbReference>
<dbReference type="EMBL" id="JAZHXJ010000654">
    <property type="protein sequence ID" value="KAL1854794.1"/>
    <property type="molecule type" value="Genomic_DNA"/>
</dbReference>